<dbReference type="InterPro" id="IPR041916">
    <property type="entry name" value="Anti_sigma_zinc_sf"/>
</dbReference>
<proteinExistence type="predicted"/>
<comment type="caution">
    <text evidence="5">The sequence shown here is derived from an EMBL/GenBank/DDBJ whole genome shotgun (WGS) entry which is preliminary data.</text>
</comment>
<dbReference type="Pfam" id="PF13490">
    <property type="entry name" value="zf-HC2"/>
    <property type="match status" value="1"/>
</dbReference>
<protein>
    <recommendedName>
        <fullName evidence="4">Putative zinc-finger domain-containing protein</fullName>
    </recommendedName>
</protein>
<evidence type="ECO:0000256" key="3">
    <source>
        <dbReference type="SAM" id="Phobius"/>
    </source>
</evidence>
<name>A0A2X0K9X4_9ACTN</name>
<sequence>MACSENDSLSAYLLGSLDPAEHAAVERHVAGCPRCQEQLLQLAPLVGLLRHTPFEEFSVAPALAWQPTKDTPPHGRTAADGGSHFALSWGRRNRLGRLLAGIAATAAALGAGLGIYFGAFASGPARPAFTLSATSPVTGISASATLTPDQSGTALQLKVTGLPPAITCRLVVHAQDGRSETAATWASGYSTAVSVPASTSISPQDISRMDVLDASGRLLVELPQT</sequence>
<dbReference type="AlphaFoldDB" id="A0A2X0K9X4"/>
<dbReference type="Proteomes" id="UP000248889">
    <property type="component" value="Unassembled WGS sequence"/>
</dbReference>
<dbReference type="Gene3D" id="1.10.10.1320">
    <property type="entry name" value="Anti-sigma factor, zinc-finger domain"/>
    <property type="match status" value="1"/>
</dbReference>
<keyword evidence="3" id="KW-0812">Transmembrane</keyword>
<dbReference type="RefSeq" id="WP_111501933.1">
    <property type="nucleotide sequence ID" value="NZ_QKYN01000067.1"/>
</dbReference>
<reference evidence="5 6" key="1">
    <citation type="submission" date="2018-06" db="EMBL/GenBank/DDBJ databases">
        <title>Streptacidiphilus pinicola sp. nov., isolated from pine grove soil.</title>
        <authorList>
            <person name="Roh S.G."/>
            <person name="Park S."/>
            <person name="Kim M.-K."/>
            <person name="Yun B.-R."/>
            <person name="Park J."/>
            <person name="Kim M.J."/>
            <person name="Kim Y.S."/>
            <person name="Kim S.B."/>
        </authorList>
    </citation>
    <scope>NUCLEOTIDE SEQUENCE [LARGE SCALE GENOMIC DNA]</scope>
    <source>
        <strain evidence="5 6">MMS16-CNU450</strain>
    </source>
</reference>
<evidence type="ECO:0000259" key="4">
    <source>
        <dbReference type="Pfam" id="PF13490"/>
    </source>
</evidence>
<dbReference type="InterPro" id="IPR027383">
    <property type="entry name" value="Znf_put"/>
</dbReference>
<evidence type="ECO:0000256" key="1">
    <source>
        <dbReference type="ARBA" id="ARBA00023015"/>
    </source>
</evidence>
<gene>
    <name evidence="5" type="ORF">DN069_17390</name>
</gene>
<feature type="transmembrane region" description="Helical" evidence="3">
    <location>
        <begin position="98"/>
        <end position="119"/>
    </location>
</feature>
<organism evidence="5 6">
    <name type="scientific">Streptacidiphilus pinicola</name>
    <dbReference type="NCBI Taxonomy" id="2219663"/>
    <lineage>
        <taxon>Bacteria</taxon>
        <taxon>Bacillati</taxon>
        <taxon>Actinomycetota</taxon>
        <taxon>Actinomycetes</taxon>
        <taxon>Kitasatosporales</taxon>
        <taxon>Streptomycetaceae</taxon>
        <taxon>Streptacidiphilus</taxon>
    </lineage>
</organism>
<dbReference type="EMBL" id="QKYN01000067">
    <property type="protein sequence ID" value="RAG84269.1"/>
    <property type="molecule type" value="Genomic_DNA"/>
</dbReference>
<keyword evidence="1" id="KW-0805">Transcription regulation</keyword>
<keyword evidence="2" id="KW-0804">Transcription</keyword>
<keyword evidence="3" id="KW-0472">Membrane</keyword>
<evidence type="ECO:0000313" key="5">
    <source>
        <dbReference type="EMBL" id="RAG84269.1"/>
    </source>
</evidence>
<keyword evidence="3" id="KW-1133">Transmembrane helix</keyword>
<evidence type="ECO:0000313" key="6">
    <source>
        <dbReference type="Proteomes" id="UP000248889"/>
    </source>
</evidence>
<keyword evidence="6" id="KW-1185">Reference proteome</keyword>
<dbReference type="OrthoDB" id="5242431at2"/>
<evidence type="ECO:0000256" key="2">
    <source>
        <dbReference type="ARBA" id="ARBA00023163"/>
    </source>
</evidence>
<accession>A0A2X0K9X4</accession>
<feature type="domain" description="Putative zinc-finger" evidence="4">
    <location>
        <begin position="8"/>
        <end position="36"/>
    </location>
</feature>